<sequence length="59" mass="6642">MADRAGTTWLHTTRTAPAAMILMMFSMARSPFAVVDDHSLKQTSKAEPLQNDYVEYCYA</sequence>
<dbReference type="Proteomes" id="UP000008207">
    <property type="component" value="Plasmid pMNOD01"/>
</dbReference>
<evidence type="ECO:0000313" key="1">
    <source>
        <dbReference type="EMBL" id="ACL62800.1"/>
    </source>
</evidence>
<gene>
    <name evidence="1" type="ordered locus">Mnod_8745</name>
</gene>
<accession>B8IWL0</accession>
<evidence type="ECO:0000313" key="2">
    <source>
        <dbReference type="Proteomes" id="UP000008207"/>
    </source>
</evidence>
<proteinExistence type="predicted"/>
<reference evidence="2" key="1">
    <citation type="submission" date="2009-01" db="EMBL/GenBank/DDBJ databases">
        <title>Complete sequence of plasmid 1 of Methylobacterium nodulans ORS 2060.</title>
        <authorList>
            <consortium name="US DOE Joint Genome Institute"/>
            <person name="Lucas S."/>
            <person name="Copeland A."/>
            <person name="Lapidus A."/>
            <person name="Glavina del Rio T."/>
            <person name="Dalin E."/>
            <person name="Tice H."/>
            <person name="Bruce D."/>
            <person name="Goodwin L."/>
            <person name="Pitluck S."/>
            <person name="Sims D."/>
            <person name="Brettin T."/>
            <person name="Detter J.C."/>
            <person name="Han C."/>
            <person name="Larimer F."/>
            <person name="Land M."/>
            <person name="Hauser L."/>
            <person name="Kyrpides N."/>
            <person name="Ivanova N."/>
            <person name="Marx C.J."/>
            <person name="Richardson P."/>
        </authorList>
    </citation>
    <scope>NUCLEOTIDE SEQUENCE [LARGE SCALE GENOMIC DNA]</scope>
    <source>
        <strain evidence="2">LMG 21967 / CNCM I-2342 / ORS 2060</strain>
        <plasmid evidence="2">Plasmid pMNOD01</plasmid>
    </source>
</reference>
<organism evidence="1 2">
    <name type="scientific">Methylobacterium nodulans (strain LMG 21967 / CNCM I-2342 / ORS 2060)</name>
    <dbReference type="NCBI Taxonomy" id="460265"/>
    <lineage>
        <taxon>Bacteria</taxon>
        <taxon>Pseudomonadati</taxon>
        <taxon>Pseudomonadota</taxon>
        <taxon>Alphaproteobacteria</taxon>
        <taxon>Hyphomicrobiales</taxon>
        <taxon>Methylobacteriaceae</taxon>
        <taxon>Methylobacterium</taxon>
    </lineage>
</organism>
<dbReference type="HOGENOM" id="CLU_2955279_0_0_5"/>
<protein>
    <submittedName>
        <fullName evidence="1">Uncharacterized protein</fullName>
    </submittedName>
</protein>
<dbReference type="AlphaFoldDB" id="B8IWL0"/>
<name>B8IWL0_METNO</name>
<dbReference type="KEGG" id="mno:Mnod_8745"/>
<keyword evidence="2" id="KW-1185">Reference proteome</keyword>
<keyword evidence="1" id="KW-0614">Plasmid</keyword>
<geneLocation type="plasmid" evidence="1 2">
    <name>pMNOD01</name>
</geneLocation>
<dbReference type="EMBL" id="CP001350">
    <property type="protein sequence ID" value="ACL62800.1"/>
    <property type="molecule type" value="Genomic_DNA"/>
</dbReference>